<dbReference type="Gene3D" id="1.10.287.670">
    <property type="entry name" value="Phycobilisome degradation protein NblA"/>
    <property type="match status" value="1"/>
</dbReference>
<name>A0A2T1GIH8_9CYAN</name>
<protein>
    <submittedName>
        <fullName evidence="1">NblA-related protein</fullName>
    </submittedName>
</protein>
<keyword evidence="2" id="KW-1185">Reference proteome</keyword>
<dbReference type="Proteomes" id="UP000238937">
    <property type="component" value="Unassembled WGS sequence"/>
</dbReference>
<dbReference type="Pfam" id="PF04485">
    <property type="entry name" value="NblA"/>
    <property type="match status" value="1"/>
</dbReference>
<accession>A0A2T1GIH8</accession>
<dbReference type="AlphaFoldDB" id="A0A2T1GIH8"/>
<dbReference type="RefSeq" id="WP_106302516.1">
    <property type="nucleotide sequence ID" value="NZ_PVWO01000071.1"/>
</dbReference>
<organism evidence="1 2">
    <name type="scientific">Chamaesiphon polymorphus CCALA 037</name>
    <dbReference type="NCBI Taxonomy" id="2107692"/>
    <lineage>
        <taxon>Bacteria</taxon>
        <taxon>Bacillati</taxon>
        <taxon>Cyanobacteriota</taxon>
        <taxon>Cyanophyceae</taxon>
        <taxon>Gomontiellales</taxon>
        <taxon>Chamaesiphonaceae</taxon>
        <taxon>Chamaesiphon</taxon>
    </lineage>
</organism>
<comment type="caution">
    <text evidence="1">The sequence shown here is derived from an EMBL/GenBank/DDBJ whole genome shotgun (WGS) entry which is preliminary data.</text>
</comment>
<reference evidence="1 2" key="1">
    <citation type="submission" date="2018-03" db="EMBL/GenBank/DDBJ databases">
        <title>The ancient ancestry and fast evolution of plastids.</title>
        <authorList>
            <person name="Moore K.R."/>
            <person name="Magnabosco C."/>
            <person name="Momper L."/>
            <person name="Gold D.A."/>
            <person name="Bosak T."/>
            <person name="Fournier G.P."/>
        </authorList>
    </citation>
    <scope>NUCLEOTIDE SEQUENCE [LARGE SCALE GENOMIC DNA]</scope>
    <source>
        <strain evidence="1 2">CCALA 037</strain>
    </source>
</reference>
<gene>
    <name evidence="1" type="ORF">C7B77_07945</name>
</gene>
<sequence>MSKSFDLSLEQQFSIRSFEHQVKDMSHAQAQEFLVNLYKQMMLRENSYKNLIAHQWGMDEPNGQAA</sequence>
<proteinExistence type="predicted"/>
<dbReference type="OrthoDB" id="427327at2"/>
<dbReference type="SUPFAM" id="SSF109859">
    <property type="entry name" value="NblA-like"/>
    <property type="match status" value="1"/>
</dbReference>
<dbReference type="EMBL" id="PVWO01000071">
    <property type="protein sequence ID" value="PSB57559.1"/>
    <property type="molecule type" value="Genomic_DNA"/>
</dbReference>
<dbReference type="InterPro" id="IPR007574">
    <property type="entry name" value="NblA"/>
</dbReference>
<evidence type="ECO:0000313" key="2">
    <source>
        <dbReference type="Proteomes" id="UP000238937"/>
    </source>
</evidence>
<evidence type="ECO:0000313" key="1">
    <source>
        <dbReference type="EMBL" id="PSB57559.1"/>
    </source>
</evidence>
<dbReference type="InterPro" id="IPR036904">
    <property type="entry name" value="NblA_sf"/>
</dbReference>